<accession>A0A4R0IKR4</accession>
<dbReference type="GO" id="GO:0016616">
    <property type="term" value="F:oxidoreductase activity, acting on the CH-OH group of donors, NAD or NADP as acceptor"/>
    <property type="evidence" value="ECO:0007669"/>
    <property type="project" value="TreeGrafter"/>
</dbReference>
<dbReference type="PANTHER" id="PTHR42760">
    <property type="entry name" value="SHORT-CHAIN DEHYDROGENASES/REDUCTASES FAMILY MEMBER"/>
    <property type="match status" value="1"/>
</dbReference>
<dbReference type="Gene3D" id="3.40.50.720">
    <property type="entry name" value="NAD(P)-binding Rossmann-like Domain"/>
    <property type="match status" value="1"/>
</dbReference>
<dbReference type="InterPro" id="IPR036291">
    <property type="entry name" value="NAD(P)-bd_dom_sf"/>
</dbReference>
<reference evidence="3 4" key="1">
    <citation type="submission" date="2019-02" db="EMBL/GenBank/DDBJ databases">
        <title>Kribbella capetownensis sp. nov. and Kribbella speibonae sp. nov., isolated from soil.</title>
        <authorList>
            <person name="Curtis S.M."/>
            <person name="Norton I."/>
            <person name="Everest G.J."/>
            <person name="Meyers P.R."/>
        </authorList>
    </citation>
    <scope>NUCLEOTIDE SEQUENCE [LARGE SCALE GENOMIC DNA]</scope>
    <source>
        <strain evidence="3 4">YM55</strain>
    </source>
</reference>
<dbReference type="SUPFAM" id="SSF51735">
    <property type="entry name" value="NAD(P)-binding Rossmann-fold domains"/>
    <property type="match status" value="1"/>
</dbReference>
<sequence length="238" mass="24686">MWPVRTIVVTGGATGIGRATAERFRADGDEVVITGRRADVLAKTAADLGARGVVCDATDPAQVERLLDELPECVDVLVNNAGGNTDFGRPDGDLAQLKANWLANLDANLISAVLTTTALAPRLTTAVVHLGSIAGARGAGSYGASKAALAMWNVDAAAELGRQGVTSNVVAPGFTADTEFFQGRLTGERRETLLQATLTKREGHVDDIAGTIHFLASPAGRHLTGQVLHVNGGALVTR</sequence>
<feature type="domain" description="Ketoreductase" evidence="2">
    <location>
        <begin position="5"/>
        <end position="178"/>
    </location>
</feature>
<dbReference type="EMBL" id="SJKC01000005">
    <property type="protein sequence ID" value="TCC32880.1"/>
    <property type="molecule type" value="Genomic_DNA"/>
</dbReference>
<evidence type="ECO:0000313" key="4">
    <source>
        <dbReference type="Proteomes" id="UP000294225"/>
    </source>
</evidence>
<protein>
    <submittedName>
        <fullName evidence="3">SDR family oxidoreductase</fullName>
    </submittedName>
</protein>
<evidence type="ECO:0000256" key="1">
    <source>
        <dbReference type="ARBA" id="ARBA00006484"/>
    </source>
</evidence>
<gene>
    <name evidence="3" type="ORF">E0H92_32435</name>
</gene>
<comment type="caution">
    <text evidence="3">The sequence shown here is derived from an EMBL/GenBank/DDBJ whole genome shotgun (WGS) entry which is preliminary data.</text>
</comment>
<evidence type="ECO:0000313" key="3">
    <source>
        <dbReference type="EMBL" id="TCC32880.1"/>
    </source>
</evidence>
<dbReference type="Pfam" id="PF13561">
    <property type="entry name" value="adh_short_C2"/>
    <property type="match status" value="1"/>
</dbReference>
<dbReference type="SMART" id="SM00822">
    <property type="entry name" value="PKS_KR"/>
    <property type="match status" value="1"/>
</dbReference>
<dbReference type="InterPro" id="IPR002347">
    <property type="entry name" value="SDR_fam"/>
</dbReference>
<dbReference type="GO" id="GO:0030497">
    <property type="term" value="P:fatty acid elongation"/>
    <property type="evidence" value="ECO:0007669"/>
    <property type="project" value="TreeGrafter"/>
</dbReference>
<evidence type="ECO:0000259" key="2">
    <source>
        <dbReference type="SMART" id="SM00822"/>
    </source>
</evidence>
<comment type="similarity">
    <text evidence="1">Belongs to the short-chain dehydrogenases/reductases (SDR) family.</text>
</comment>
<dbReference type="AlphaFoldDB" id="A0A4R0IKR4"/>
<dbReference type="PRINTS" id="PR00080">
    <property type="entry name" value="SDRFAMILY"/>
</dbReference>
<dbReference type="PANTHER" id="PTHR42760:SF40">
    <property type="entry name" value="3-OXOACYL-[ACYL-CARRIER-PROTEIN] REDUCTASE, CHLOROPLASTIC"/>
    <property type="match status" value="1"/>
</dbReference>
<proteinExistence type="inferred from homology"/>
<dbReference type="Proteomes" id="UP000294225">
    <property type="component" value="Unassembled WGS sequence"/>
</dbReference>
<dbReference type="CDD" id="cd05233">
    <property type="entry name" value="SDR_c"/>
    <property type="match status" value="1"/>
</dbReference>
<organism evidence="3 4">
    <name type="scientific">Kribbella speibonae</name>
    <dbReference type="NCBI Taxonomy" id="1572660"/>
    <lineage>
        <taxon>Bacteria</taxon>
        <taxon>Bacillati</taxon>
        <taxon>Actinomycetota</taxon>
        <taxon>Actinomycetes</taxon>
        <taxon>Propionibacteriales</taxon>
        <taxon>Kribbellaceae</taxon>
        <taxon>Kribbella</taxon>
    </lineage>
</organism>
<dbReference type="InterPro" id="IPR057326">
    <property type="entry name" value="KR_dom"/>
</dbReference>
<dbReference type="PRINTS" id="PR00081">
    <property type="entry name" value="GDHRDH"/>
</dbReference>
<name>A0A4R0IKR4_9ACTN</name>